<dbReference type="EMBL" id="VBUT01000004">
    <property type="protein sequence ID" value="TLF78413.1"/>
    <property type="molecule type" value="Genomic_DNA"/>
</dbReference>
<dbReference type="PANTHER" id="PTHR39426">
    <property type="entry name" value="HOMOLOGY TO DEATH-ON-CURING PROTEIN OF PHAGE P1"/>
    <property type="match status" value="1"/>
</dbReference>
<dbReference type="PANTHER" id="PTHR39426:SF1">
    <property type="entry name" value="HOMOLOGY TO DEATH-ON-CURING PROTEIN OF PHAGE P1"/>
    <property type="match status" value="1"/>
</dbReference>
<comment type="caution">
    <text evidence="2">The sequence shown here is derived from an EMBL/GenBank/DDBJ whole genome shotgun (WGS) entry which is preliminary data.</text>
</comment>
<sequence length="122" mass="13557">MIYLDISELLLIAEKINGTAHCVRDWGLLQSAAERPRASVFGVDAYPTLLEKAAALIHSIARNHALIDGNKRTAWIAADIMLVMNQGSGLQVDPERQEEFMNLIAEGKMEVAEIATQLKRWV</sequence>
<dbReference type="GO" id="GO:0016301">
    <property type="term" value="F:kinase activity"/>
    <property type="evidence" value="ECO:0007669"/>
    <property type="project" value="InterPro"/>
</dbReference>
<dbReference type="InterPro" id="IPR036597">
    <property type="entry name" value="Fido-like_dom_sf"/>
</dbReference>
<feature type="domain" description="Fido" evidence="1">
    <location>
        <begin position="4"/>
        <end position="122"/>
    </location>
</feature>
<dbReference type="InterPro" id="IPR006440">
    <property type="entry name" value="Doc"/>
</dbReference>
<evidence type="ECO:0000259" key="1">
    <source>
        <dbReference type="PROSITE" id="PS51459"/>
    </source>
</evidence>
<evidence type="ECO:0000313" key="3">
    <source>
        <dbReference type="Proteomes" id="UP000306378"/>
    </source>
</evidence>
<dbReference type="Proteomes" id="UP000306378">
    <property type="component" value="Unassembled WGS sequence"/>
</dbReference>
<dbReference type="InterPro" id="IPR003812">
    <property type="entry name" value="Fido"/>
</dbReference>
<dbReference type="InterPro" id="IPR053737">
    <property type="entry name" value="Type_II_TA_Toxin"/>
</dbReference>
<dbReference type="Gene3D" id="1.20.120.1870">
    <property type="entry name" value="Fic/DOC protein, Fido domain"/>
    <property type="match status" value="1"/>
</dbReference>
<reference evidence="2 3" key="1">
    <citation type="submission" date="2019-05" db="EMBL/GenBank/DDBJ databases">
        <title>Genomes sequences of two Nocardia cyriacigeorgica environmental isolates, type strains Nocardia asteroides ATCC 19247 and Nocardia cyriacigeorgica DSM 44484.</title>
        <authorList>
            <person name="Vautrin F."/>
            <person name="Bergeron E."/>
            <person name="Dubost A."/>
            <person name="Abrouk D."/>
            <person name="Rodriguez Nava V."/>
            <person name="Pujic P."/>
        </authorList>
    </citation>
    <scope>NUCLEOTIDE SEQUENCE [LARGE SCALE GENOMIC DNA]</scope>
    <source>
        <strain evidence="2 3">EML 446</strain>
    </source>
</reference>
<name>A0A5R8NRX0_9NOCA</name>
<dbReference type="Pfam" id="PF02661">
    <property type="entry name" value="Fic"/>
    <property type="match status" value="1"/>
</dbReference>
<dbReference type="AlphaFoldDB" id="A0A5R8NRX0"/>
<proteinExistence type="predicted"/>
<gene>
    <name evidence="2" type="ORF">FEK34_11195</name>
</gene>
<accession>A0A5R8NRX0</accession>
<evidence type="ECO:0000313" key="2">
    <source>
        <dbReference type="EMBL" id="TLF78413.1"/>
    </source>
</evidence>
<dbReference type="SUPFAM" id="SSF140931">
    <property type="entry name" value="Fic-like"/>
    <property type="match status" value="1"/>
</dbReference>
<dbReference type="NCBIfam" id="TIGR01550">
    <property type="entry name" value="DOC_P1"/>
    <property type="match status" value="1"/>
</dbReference>
<dbReference type="PROSITE" id="PS51459">
    <property type="entry name" value="FIDO"/>
    <property type="match status" value="1"/>
</dbReference>
<protein>
    <submittedName>
        <fullName evidence="2">Type II toxin-antitoxin system death-on-curing family toxin</fullName>
    </submittedName>
</protein>
<organism evidence="2 3">
    <name type="scientific">Nocardia cyriacigeorgica</name>
    <dbReference type="NCBI Taxonomy" id="135487"/>
    <lineage>
        <taxon>Bacteria</taxon>
        <taxon>Bacillati</taxon>
        <taxon>Actinomycetota</taxon>
        <taxon>Actinomycetes</taxon>
        <taxon>Mycobacteriales</taxon>
        <taxon>Nocardiaceae</taxon>
        <taxon>Nocardia</taxon>
    </lineage>
</organism>